<dbReference type="PANTHER" id="PTHR31299">
    <property type="entry name" value="ESTERASE, PUTATIVE (AFU_ORTHOLOGUE AFUA_1G05850)-RELATED"/>
    <property type="match status" value="1"/>
</dbReference>
<dbReference type="Pfam" id="PF05139">
    <property type="entry name" value="Erythro_esteras"/>
    <property type="match status" value="2"/>
</dbReference>
<dbReference type="Gene3D" id="3.40.1660.10">
    <property type="entry name" value="EreA-like (biosynthetic domain)"/>
    <property type="match status" value="1"/>
</dbReference>
<reference evidence="2" key="1">
    <citation type="journal article" date="2019" name="Int. J. Syst. Evol. Microbiol.">
        <title>The Global Catalogue of Microorganisms (GCM) 10K type strain sequencing project: providing services to taxonomists for standard genome sequencing and annotation.</title>
        <authorList>
            <consortium name="The Broad Institute Genomics Platform"/>
            <consortium name="The Broad Institute Genome Sequencing Center for Infectious Disease"/>
            <person name="Wu L."/>
            <person name="Ma J."/>
        </authorList>
    </citation>
    <scope>NUCLEOTIDE SEQUENCE [LARGE SCALE GENOMIC DNA]</scope>
    <source>
        <strain evidence="2">JCM 16374</strain>
    </source>
</reference>
<accession>A0ABP6E164</accession>
<dbReference type="RefSeq" id="WP_344575162.1">
    <property type="nucleotide sequence ID" value="NZ_BAAARK010000006.1"/>
</dbReference>
<dbReference type="InterPro" id="IPR052036">
    <property type="entry name" value="Hydrolase/PRTase-associated"/>
</dbReference>
<organism evidence="1 2">
    <name type="scientific">Streptomyces lunalinharesii</name>
    <dbReference type="NCBI Taxonomy" id="333384"/>
    <lineage>
        <taxon>Bacteria</taxon>
        <taxon>Bacillati</taxon>
        <taxon>Actinomycetota</taxon>
        <taxon>Actinomycetes</taxon>
        <taxon>Kitasatosporales</taxon>
        <taxon>Streptomycetaceae</taxon>
        <taxon>Streptomyces</taxon>
    </lineage>
</organism>
<protein>
    <recommendedName>
        <fullName evidence="3">Erythromycin esterase</fullName>
    </recommendedName>
</protein>
<comment type="caution">
    <text evidence="1">The sequence shown here is derived from an EMBL/GenBank/DDBJ whole genome shotgun (WGS) entry which is preliminary data.</text>
</comment>
<gene>
    <name evidence="1" type="ORF">GCM10009864_24700</name>
</gene>
<dbReference type="InterPro" id="IPR007815">
    <property type="entry name" value="Emycin_Estase"/>
</dbReference>
<name>A0ABP6E164_9ACTN</name>
<evidence type="ECO:0008006" key="3">
    <source>
        <dbReference type="Google" id="ProtNLM"/>
    </source>
</evidence>
<evidence type="ECO:0000313" key="1">
    <source>
        <dbReference type="EMBL" id="GAA2657425.1"/>
    </source>
</evidence>
<dbReference type="CDD" id="cd14728">
    <property type="entry name" value="Ere-like"/>
    <property type="match status" value="1"/>
</dbReference>
<sequence length="319" mass="34860">MVDEVTRWIRDNAHHLTTDEPTAPLTDLRPLADVVRDAQVVALGAAGRESRELSVLAHRMVRLLVEEEGFRTLVLEGDVPSRIGLDAYVNGGPGDPRALLSAARSFWRTEEILDLVEWLRDHNRRHPRDPVRLTGSNGGVRQAPTSLDQLATIERCLAEDTIRWQERTGHKVVYWGGLAHTSNGDPRTLSPSPTPTTHRNAGSHLRARYGARFVSLGLTFHHGNVPFPVPAPPPEFAEAVLGTAGTDAYLLDLRAAAPTAVRTWLATPTRTRLIGPAYDPGADADHHMSGGSLADWFDAVVHVPEATPTRPLRHPAGAE</sequence>
<keyword evidence="2" id="KW-1185">Reference proteome</keyword>
<proteinExistence type="predicted"/>
<dbReference type="EMBL" id="BAAARK010000006">
    <property type="protein sequence ID" value="GAA2657425.1"/>
    <property type="molecule type" value="Genomic_DNA"/>
</dbReference>
<dbReference type="SUPFAM" id="SSF159501">
    <property type="entry name" value="EreA/ChaN-like"/>
    <property type="match status" value="1"/>
</dbReference>
<dbReference type="Proteomes" id="UP001500994">
    <property type="component" value="Unassembled WGS sequence"/>
</dbReference>
<dbReference type="PANTHER" id="PTHR31299:SF0">
    <property type="entry name" value="ESTERASE, PUTATIVE (AFU_ORTHOLOGUE AFUA_1G05850)-RELATED"/>
    <property type="match status" value="1"/>
</dbReference>
<evidence type="ECO:0000313" key="2">
    <source>
        <dbReference type="Proteomes" id="UP001500994"/>
    </source>
</evidence>
<dbReference type="Gene3D" id="3.30.1870.10">
    <property type="entry name" value="EreA-like, domain 2"/>
    <property type="match status" value="1"/>
</dbReference>